<sequence>MPPINNAAERALRPSVIFRKVTNGFRSIWGADLHALIRSVICTGRLNSFSAHQAITRSLIGQNILSF</sequence>
<dbReference type="InterPro" id="IPR004291">
    <property type="entry name" value="Transposase_IS66_central"/>
</dbReference>
<dbReference type="AlphaFoldDB" id="A0A512E1J8"/>
<accession>A0A512E1J8</accession>
<dbReference type="EMBL" id="BJYZ01000046">
    <property type="protein sequence ID" value="GEO42605.1"/>
    <property type="molecule type" value="Genomic_DNA"/>
</dbReference>
<evidence type="ECO:0000313" key="3">
    <source>
        <dbReference type="Proteomes" id="UP000321523"/>
    </source>
</evidence>
<comment type="caution">
    <text evidence="2">The sequence shown here is derived from an EMBL/GenBank/DDBJ whole genome shotgun (WGS) entry which is preliminary data.</text>
</comment>
<dbReference type="Proteomes" id="UP000321523">
    <property type="component" value="Unassembled WGS sequence"/>
</dbReference>
<proteinExistence type="predicted"/>
<keyword evidence="3" id="KW-1185">Reference proteome</keyword>
<evidence type="ECO:0000259" key="1">
    <source>
        <dbReference type="Pfam" id="PF03050"/>
    </source>
</evidence>
<evidence type="ECO:0000313" key="2">
    <source>
        <dbReference type="EMBL" id="GEO42605.1"/>
    </source>
</evidence>
<dbReference type="Pfam" id="PF03050">
    <property type="entry name" value="DDE_Tnp_IS66"/>
    <property type="match status" value="1"/>
</dbReference>
<name>A0A512E1J8_9PROT</name>
<organism evidence="2 3">
    <name type="scientific">Skermanella aerolata</name>
    <dbReference type="NCBI Taxonomy" id="393310"/>
    <lineage>
        <taxon>Bacteria</taxon>
        <taxon>Pseudomonadati</taxon>
        <taxon>Pseudomonadota</taxon>
        <taxon>Alphaproteobacteria</taxon>
        <taxon>Rhodospirillales</taxon>
        <taxon>Azospirillaceae</taxon>
        <taxon>Skermanella</taxon>
    </lineage>
</organism>
<protein>
    <recommendedName>
        <fullName evidence="1">Transposase IS66 central domain-containing protein</fullName>
    </recommendedName>
</protein>
<dbReference type="OrthoDB" id="9816539at2"/>
<gene>
    <name evidence="2" type="ORF">SAE02_67530</name>
</gene>
<feature type="domain" description="Transposase IS66 central" evidence="1">
    <location>
        <begin position="2"/>
        <end position="32"/>
    </location>
</feature>
<reference evidence="2 3" key="1">
    <citation type="submission" date="2019-07" db="EMBL/GenBank/DDBJ databases">
        <title>Whole genome shotgun sequence of Skermanella aerolata NBRC 106429.</title>
        <authorList>
            <person name="Hosoyama A."/>
            <person name="Uohara A."/>
            <person name="Ohji S."/>
            <person name="Ichikawa N."/>
        </authorList>
    </citation>
    <scope>NUCLEOTIDE SEQUENCE [LARGE SCALE GENOMIC DNA]</scope>
    <source>
        <strain evidence="2 3">NBRC 106429</strain>
    </source>
</reference>